<comment type="similarity">
    <text evidence="1">Belongs to the UDP-glycosyltransferase family.</text>
</comment>
<keyword evidence="2" id="KW-0808">Transferase</keyword>
<proteinExistence type="inferred from homology"/>
<gene>
    <name evidence="3" type="ORF">RND71_038220</name>
</gene>
<protein>
    <submittedName>
        <fullName evidence="3">Uncharacterized protein</fullName>
    </submittedName>
</protein>
<evidence type="ECO:0000313" key="3">
    <source>
        <dbReference type="EMBL" id="KAK4342404.1"/>
    </source>
</evidence>
<name>A0AAE1QYL9_9SOLA</name>
<dbReference type="FunFam" id="3.40.50.2000:FF:000056">
    <property type="entry name" value="Glycosyltransferase"/>
    <property type="match status" value="1"/>
</dbReference>
<dbReference type="GO" id="GO:0035251">
    <property type="term" value="F:UDP-glucosyltransferase activity"/>
    <property type="evidence" value="ECO:0007669"/>
    <property type="project" value="InterPro"/>
</dbReference>
<dbReference type="Gene3D" id="3.40.50.2000">
    <property type="entry name" value="Glycogen Phosphorylase B"/>
    <property type="match status" value="1"/>
</dbReference>
<reference evidence="3" key="1">
    <citation type="submission" date="2023-12" db="EMBL/GenBank/DDBJ databases">
        <title>Genome assembly of Anisodus tanguticus.</title>
        <authorList>
            <person name="Wang Y.-J."/>
        </authorList>
    </citation>
    <scope>NUCLEOTIDE SEQUENCE</scope>
    <source>
        <strain evidence="3">KB-2021</strain>
        <tissue evidence="3">Leaf</tissue>
    </source>
</reference>
<dbReference type="PANTHER" id="PTHR48048">
    <property type="entry name" value="GLYCOSYLTRANSFERASE"/>
    <property type="match status" value="1"/>
</dbReference>
<evidence type="ECO:0000313" key="4">
    <source>
        <dbReference type="Proteomes" id="UP001291623"/>
    </source>
</evidence>
<organism evidence="3 4">
    <name type="scientific">Anisodus tanguticus</name>
    <dbReference type="NCBI Taxonomy" id="243964"/>
    <lineage>
        <taxon>Eukaryota</taxon>
        <taxon>Viridiplantae</taxon>
        <taxon>Streptophyta</taxon>
        <taxon>Embryophyta</taxon>
        <taxon>Tracheophyta</taxon>
        <taxon>Spermatophyta</taxon>
        <taxon>Magnoliopsida</taxon>
        <taxon>eudicotyledons</taxon>
        <taxon>Gunneridae</taxon>
        <taxon>Pentapetalae</taxon>
        <taxon>asterids</taxon>
        <taxon>lamiids</taxon>
        <taxon>Solanales</taxon>
        <taxon>Solanaceae</taxon>
        <taxon>Solanoideae</taxon>
        <taxon>Hyoscyameae</taxon>
        <taxon>Anisodus</taxon>
    </lineage>
</organism>
<dbReference type="AlphaFoldDB" id="A0AAE1QYL9"/>
<sequence length="201" mass="22448">MKWLDEQPNSSVVFLCFGSMGSFEEDQVKEIANALESSGYRFLWSLRQPPPKDKLQLSSEFENLEEVLPEGFLQRSKGIGKVIGWAPQVDILSHPAVGGFVSHCGWNSTLESVHSGVSMEIWPLYAEQQSNAFQLEIFNNRNPPVLVKAEEIGNGIKQLMVSENKITAKVREMKEKRKATLMEGGSSYVALGHFVEAVMKS</sequence>
<dbReference type="CDD" id="cd03784">
    <property type="entry name" value="GT1_Gtf-like"/>
    <property type="match status" value="1"/>
</dbReference>
<dbReference type="EMBL" id="JAVYJV010000021">
    <property type="protein sequence ID" value="KAK4342404.1"/>
    <property type="molecule type" value="Genomic_DNA"/>
</dbReference>
<comment type="caution">
    <text evidence="3">The sequence shown here is derived from an EMBL/GenBank/DDBJ whole genome shotgun (WGS) entry which is preliminary data.</text>
</comment>
<evidence type="ECO:0000256" key="1">
    <source>
        <dbReference type="ARBA" id="ARBA00009995"/>
    </source>
</evidence>
<dbReference type="SUPFAM" id="SSF53756">
    <property type="entry name" value="UDP-Glycosyltransferase/glycogen phosphorylase"/>
    <property type="match status" value="1"/>
</dbReference>
<dbReference type="InterPro" id="IPR002213">
    <property type="entry name" value="UDP_glucos_trans"/>
</dbReference>
<dbReference type="Pfam" id="PF00201">
    <property type="entry name" value="UDPGT"/>
    <property type="match status" value="1"/>
</dbReference>
<dbReference type="PANTHER" id="PTHR48048:SF88">
    <property type="entry name" value="GLYCOSYLTRANSFERASE"/>
    <property type="match status" value="1"/>
</dbReference>
<accession>A0AAE1QYL9</accession>
<dbReference type="Proteomes" id="UP001291623">
    <property type="component" value="Unassembled WGS sequence"/>
</dbReference>
<keyword evidence="4" id="KW-1185">Reference proteome</keyword>
<evidence type="ECO:0000256" key="2">
    <source>
        <dbReference type="ARBA" id="ARBA00022679"/>
    </source>
</evidence>
<dbReference type="InterPro" id="IPR050481">
    <property type="entry name" value="UDP-glycosyltransf_plant"/>
</dbReference>